<feature type="compositionally biased region" description="Basic residues" evidence="6">
    <location>
        <begin position="1"/>
        <end position="10"/>
    </location>
</feature>
<dbReference type="Gene3D" id="4.10.280.10">
    <property type="entry name" value="Helix-loop-helix DNA-binding domain"/>
    <property type="match status" value="1"/>
</dbReference>
<protein>
    <recommendedName>
        <fullName evidence="7">BHLH domain-containing protein</fullName>
    </recommendedName>
</protein>
<dbReference type="CDD" id="cd11455">
    <property type="entry name" value="bHLH_AtAIG1_like"/>
    <property type="match status" value="1"/>
</dbReference>
<dbReference type="SMART" id="SM00353">
    <property type="entry name" value="HLH"/>
    <property type="match status" value="1"/>
</dbReference>
<accession>A0AAN7LMQ2</accession>
<dbReference type="InterPro" id="IPR045847">
    <property type="entry name" value="AIG1-like"/>
</dbReference>
<dbReference type="SUPFAM" id="SSF47459">
    <property type="entry name" value="HLH, helix-loop-helix DNA-binding domain"/>
    <property type="match status" value="1"/>
</dbReference>
<name>A0AAN7LMQ2_TRANT</name>
<keyword evidence="4" id="KW-0804">Transcription</keyword>
<evidence type="ECO:0000259" key="7">
    <source>
        <dbReference type="PROSITE" id="PS50888"/>
    </source>
</evidence>
<dbReference type="PANTHER" id="PTHR45844:SF18">
    <property type="entry name" value="TRANSCRIPTION FACTOR BHLH51"/>
    <property type="match status" value="1"/>
</dbReference>
<evidence type="ECO:0000313" key="9">
    <source>
        <dbReference type="Proteomes" id="UP001346149"/>
    </source>
</evidence>
<dbReference type="InterPro" id="IPR011598">
    <property type="entry name" value="bHLH_dom"/>
</dbReference>
<reference evidence="8 9" key="1">
    <citation type="journal article" date="2023" name="Hortic Res">
        <title>Pangenome of water caltrop reveals structural variations and asymmetric subgenome divergence after allopolyploidization.</title>
        <authorList>
            <person name="Zhang X."/>
            <person name="Chen Y."/>
            <person name="Wang L."/>
            <person name="Yuan Y."/>
            <person name="Fang M."/>
            <person name="Shi L."/>
            <person name="Lu R."/>
            <person name="Comes H.P."/>
            <person name="Ma Y."/>
            <person name="Chen Y."/>
            <person name="Huang G."/>
            <person name="Zhou Y."/>
            <person name="Zheng Z."/>
            <person name="Qiu Y."/>
        </authorList>
    </citation>
    <scope>NUCLEOTIDE SEQUENCE [LARGE SCALE GENOMIC DNA]</scope>
    <source>
        <strain evidence="8">F231</strain>
    </source>
</reference>
<keyword evidence="9" id="KW-1185">Reference proteome</keyword>
<feature type="region of interest" description="Disordered" evidence="6">
    <location>
        <begin position="80"/>
        <end position="103"/>
    </location>
</feature>
<keyword evidence="3" id="KW-0238">DNA-binding</keyword>
<feature type="domain" description="BHLH" evidence="7">
    <location>
        <begin position="92"/>
        <end position="141"/>
    </location>
</feature>
<dbReference type="Pfam" id="PF00010">
    <property type="entry name" value="HLH"/>
    <property type="match status" value="1"/>
</dbReference>
<comment type="caution">
    <text evidence="8">The sequence shown here is derived from an EMBL/GenBank/DDBJ whole genome shotgun (WGS) entry which is preliminary data.</text>
</comment>
<dbReference type="InterPro" id="IPR036638">
    <property type="entry name" value="HLH_DNA-bd_sf"/>
</dbReference>
<evidence type="ECO:0000256" key="4">
    <source>
        <dbReference type="ARBA" id="ARBA00023163"/>
    </source>
</evidence>
<evidence type="ECO:0000256" key="3">
    <source>
        <dbReference type="ARBA" id="ARBA00023125"/>
    </source>
</evidence>
<keyword evidence="5" id="KW-0539">Nucleus</keyword>
<dbReference type="CDD" id="cd04873">
    <property type="entry name" value="ACT_UUR-ACR-like"/>
    <property type="match status" value="1"/>
</dbReference>
<dbReference type="GO" id="GO:0003700">
    <property type="term" value="F:DNA-binding transcription factor activity"/>
    <property type="evidence" value="ECO:0007669"/>
    <property type="project" value="InterPro"/>
</dbReference>
<dbReference type="EMBL" id="JAXQNO010000014">
    <property type="protein sequence ID" value="KAK4783910.1"/>
    <property type="molecule type" value="Genomic_DNA"/>
</dbReference>
<gene>
    <name evidence="8" type="ORF">SAY86_018278</name>
</gene>
<evidence type="ECO:0000256" key="1">
    <source>
        <dbReference type="ARBA" id="ARBA00004123"/>
    </source>
</evidence>
<keyword evidence="2" id="KW-0805">Transcription regulation</keyword>
<evidence type="ECO:0000313" key="8">
    <source>
        <dbReference type="EMBL" id="KAK4783910.1"/>
    </source>
</evidence>
<dbReference type="AlphaFoldDB" id="A0AAN7LMQ2"/>
<organism evidence="8 9">
    <name type="scientific">Trapa natans</name>
    <name type="common">Water chestnut</name>
    <dbReference type="NCBI Taxonomy" id="22666"/>
    <lineage>
        <taxon>Eukaryota</taxon>
        <taxon>Viridiplantae</taxon>
        <taxon>Streptophyta</taxon>
        <taxon>Embryophyta</taxon>
        <taxon>Tracheophyta</taxon>
        <taxon>Spermatophyta</taxon>
        <taxon>Magnoliopsida</taxon>
        <taxon>eudicotyledons</taxon>
        <taxon>Gunneridae</taxon>
        <taxon>Pentapetalae</taxon>
        <taxon>rosids</taxon>
        <taxon>malvids</taxon>
        <taxon>Myrtales</taxon>
        <taxon>Lythraceae</taxon>
        <taxon>Trapa</taxon>
    </lineage>
</organism>
<dbReference type="GO" id="GO:0046983">
    <property type="term" value="F:protein dimerization activity"/>
    <property type="evidence" value="ECO:0007669"/>
    <property type="project" value="InterPro"/>
</dbReference>
<comment type="subcellular location">
    <subcellularLocation>
        <location evidence="1">Nucleus</location>
    </subcellularLocation>
</comment>
<dbReference type="PANTHER" id="PTHR45844">
    <property type="entry name" value="TRANSCRIPTION FACTOR BHLH30"/>
    <property type="match status" value="1"/>
</dbReference>
<evidence type="ECO:0000256" key="2">
    <source>
        <dbReference type="ARBA" id="ARBA00023015"/>
    </source>
</evidence>
<feature type="region of interest" description="Disordered" evidence="6">
    <location>
        <begin position="1"/>
        <end position="25"/>
    </location>
</feature>
<proteinExistence type="predicted"/>
<evidence type="ECO:0000256" key="6">
    <source>
        <dbReference type="SAM" id="MobiDB-lite"/>
    </source>
</evidence>
<evidence type="ECO:0000256" key="5">
    <source>
        <dbReference type="ARBA" id="ARBA00023242"/>
    </source>
</evidence>
<feature type="compositionally biased region" description="Polar residues" evidence="6">
    <location>
        <begin position="87"/>
        <end position="97"/>
    </location>
</feature>
<dbReference type="GO" id="GO:0003677">
    <property type="term" value="F:DNA binding"/>
    <property type="evidence" value="ECO:0007669"/>
    <property type="project" value="UniProtKB-KW"/>
</dbReference>
<dbReference type="Proteomes" id="UP001346149">
    <property type="component" value="Unassembled WGS sequence"/>
</dbReference>
<dbReference type="PROSITE" id="PS50888">
    <property type="entry name" value="BHLH"/>
    <property type="match status" value="1"/>
</dbReference>
<dbReference type="GO" id="GO:0005634">
    <property type="term" value="C:nucleus"/>
    <property type="evidence" value="ECO:0007669"/>
    <property type="project" value="UniProtKB-SubCell"/>
</dbReference>
<sequence length="281" mass="30516">MSKINKRSKRKEAEERLACPLGAMDDSLNGSSVWWDEEGGYSVPLCDDISLVPISLPVSSSSEASRSSQFPGLQPQWVAPAAEDSSNRTANSASKSHSLAEKRRRDRINGQLASLRKLIPKSDKMDKAALLGSVIDEVKGLKRKASEISKCSLVPTEIDEVNIDLEVPESLGLDMADRGSSCGSVFIRASVCCDDRPELFGELVKVLHSMRLTTVRADMASVGGRIISILVLCSEEGKEGFCVGTLKQSLRVVLSRIAASASVAISCRSIRSRRQRFFLPC</sequence>